<feature type="compositionally biased region" description="Polar residues" evidence="3">
    <location>
        <begin position="401"/>
        <end position="411"/>
    </location>
</feature>
<dbReference type="InterPro" id="IPR026104">
    <property type="entry name" value="ZNF_C2HC_dom_1C"/>
</dbReference>
<gene>
    <name evidence="4" type="ORF">BASA50_007528</name>
</gene>
<dbReference type="EMBL" id="JAFCIX010000357">
    <property type="protein sequence ID" value="KAH6593320.1"/>
    <property type="molecule type" value="Genomic_DNA"/>
</dbReference>
<evidence type="ECO:0000256" key="1">
    <source>
        <dbReference type="ARBA" id="ARBA00010843"/>
    </source>
</evidence>
<accession>A0ABQ8F701</accession>
<evidence type="ECO:0008006" key="6">
    <source>
        <dbReference type="Google" id="ProtNLM"/>
    </source>
</evidence>
<comment type="caution">
    <text evidence="4">The sequence shown here is derived from an EMBL/GenBank/DDBJ whole genome shotgun (WGS) entry which is preliminary data.</text>
</comment>
<feature type="compositionally biased region" description="Basic and acidic residues" evidence="3">
    <location>
        <begin position="412"/>
        <end position="422"/>
    </location>
</feature>
<proteinExistence type="inferred from homology"/>
<protein>
    <recommendedName>
        <fullName evidence="6">Zinc finger C2HC5-type domain-containing protein</fullName>
    </recommendedName>
</protein>
<organism evidence="4 5">
    <name type="scientific">Batrachochytrium salamandrivorans</name>
    <dbReference type="NCBI Taxonomy" id="1357716"/>
    <lineage>
        <taxon>Eukaryota</taxon>
        <taxon>Fungi</taxon>
        <taxon>Fungi incertae sedis</taxon>
        <taxon>Chytridiomycota</taxon>
        <taxon>Chytridiomycota incertae sedis</taxon>
        <taxon>Chytridiomycetes</taxon>
        <taxon>Rhizophydiales</taxon>
        <taxon>Rhizophydiales incertae sedis</taxon>
        <taxon>Batrachochytrium</taxon>
    </lineage>
</organism>
<feature type="compositionally biased region" description="Basic and acidic residues" evidence="3">
    <location>
        <begin position="383"/>
        <end position="400"/>
    </location>
</feature>
<keyword evidence="2" id="KW-0175">Coiled coil</keyword>
<dbReference type="PANTHER" id="PTHR14649:SF1">
    <property type="entry name" value="ZINC FINGER C2HC DOMAIN-CONTAINING PROTEIN 1C"/>
    <property type="match status" value="1"/>
</dbReference>
<dbReference type="PANTHER" id="PTHR14649">
    <property type="entry name" value="ZINC FINGER C2HC DOMAIN-CONTAINING PROTEIN 1C"/>
    <property type="match status" value="1"/>
</dbReference>
<evidence type="ECO:0000313" key="5">
    <source>
        <dbReference type="Proteomes" id="UP001648503"/>
    </source>
</evidence>
<comment type="similarity">
    <text evidence="1">Belongs to the ZC2HC1 family.</text>
</comment>
<dbReference type="Pfam" id="PF13913">
    <property type="entry name" value="zf-C2HC_2"/>
    <property type="match status" value="2"/>
</dbReference>
<feature type="region of interest" description="Disordered" evidence="3">
    <location>
        <begin position="96"/>
        <end position="117"/>
    </location>
</feature>
<evidence type="ECO:0000313" key="4">
    <source>
        <dbReference type="EMBL" id="KAH6593320.1"/>
    </source>
</evidence>
<feature type="compositionally biased region" description="Polar residues" evidence="3">
    <location>
        <begin position="162"/>
        <end position="171"/>
    </location>
</feature>
<sequence length="494" mass="55104">MESHYVETQKHTILCKLNSKIRAGSLLPIRIERIGVHPPISSSQIPESVLGKVALSTASKSGSRTIRYETMPLSSVDDSYEKYMNRLHQRINVIQTPKQQRPLYQPPQQESRQQEKGYSAIAENRARVFVYPNHTEYNQSKAAPHQAPSLVQYEYGPPAGTRVNSRHTSGNRAHEQRAKSISSRSVALPPLQPRTPQRVPHLIAGVAAEERMGMLGEAKRHPTIESTTHQHRGYVPSSQSTSYEQPVRPLKSRYAVQMHSASHLPTPPLTAAASCNSRSAPLSRIPMQSTTKAYIHPKKPEIEIDRVTDTRPSQSDLPIKPPSNQVVEDPIREYATVGPTATCVYCTRQFAENRIEKHSAACQKLVQGKARRKVFDPSVMRTKGTDNEAFQKQKSREKSRSTLANGSSVSDSKTEGTKSSWRDKHELFRQTLYEARKVSQFLAKGGKACDLPPAPPAVNTGKPCPSCGRKFAEGSWERHTGICANLRHGPPKRR</sequence>
<keyword evidence="5" id="KW-1185">Reference proteome</keyword>
<feature type="region of interest" description="Disordered" evidence="3">
    <location>
        <begin position="225"/>
        <end position="246"/>
    </location>
</feature>
<feature type="region of interest" description="Disordered" evidence="3">
    <location>
        <begin position="162"/>
        <end position="196"/>
    </location>
</feature>
<evidence type="ECO:0000256" key="2">
    <source>
        <dbReference type="ARBA" id="ARBA00023054"/>
    </source>
</evidence>
<reference evidence="4 5" key="1">
    <citation type="submission" date="2021-02" db="EMBL/GenBank/DDBJ databases">
        <title>Variation within the Batrachochytrium salamandrivorans European outbreak.</title>
        <authorList>
            <person name="Kelly M."/>
            <person name="Pasmans F."/>
            <person name="Shea T.P."/>
            <person name="Munoz J.F."/>
            <person name="Carranza S."/>
            <person name="Cuomo C.A."/>
            <person name="Martel A."/>
        </authorList>
    </citation>
    <scope>NUCLEOTIDE SEQUENCE [LARGE SCALE GENOMIC DNA]</scope>
    <source>
        <strain evidence="4 5">AMFP18/2</strain>
    </source>
</reference>
<name>A0ABQ8F701_9FUNG</name>
<dbReference type="Proteomes" id="UP001648503">
    <property type="component" value="Unassembled WGS sequence"/>
</dbReference>
<evidence type="ECO:0000256" key="3">
    <source>
        <dbReference type="SAM" id="MobiDB-lite"/>
    </source>
</evidence>
<feature type="region of interest" description="Disordered" evidence="3">
    <location>
        <begin position="377"/>
        <end position="422"/>
    </location>
</feature>